<dbReference type="EnsemblPlants" id="AVESA.00010b.r2.3DG0527120.2">
    <property type="protein sequence ID" value="AVESA.00010b.r2.3DG0527120.2.CDS"/>
    <property type="gene ID" value="AVESA.00010b.r2.3DG0527120"/>
</dbReference>
<evidence type="ECO:0000313" key="1">
    <source>
        <dbReference type="EnsemblPlants" id="AVESA.00010b.r2.3DG0527120.2.CDS"/>
    </source>
</evidence>
<name>A0ACD5VX85_AVESA</name>
<accession>A0ACD5VX85</accession>
<organism evidence="1 2">
    <name type="scientific">Avena sativa</name>
    <name type="common">Oat</name>
    <dbReference type="NCBI Taxonomy" id="4498"/>
    <lineage>
        <taxon>Eukaryota</taxon>
        <taxon>Viridiplantae</taxon>
        <taxon>Streptophyta</taxon>
        <taxon>Embryophyta</taxon>
        <taxon>Tracheophyta</taxon>
        <taxon>Spermatophyta</taxon>
        <taxon>Magnoliopsida</taxon>
        <taxon>Liliopsida</taxon>
        <taxon>Poales</taxon>
        <taxon>Poaceae</taxon>
        <taxon>BOP clade</taxon>
        <taxon>Pooideae</taxon>
        <taxon>Poodae</taxon>
        <taxon>Poeae</taxon>
        <taxon>Poeae Chloroplast Group 1 (Aveneae type)</taxon>
        <taxon>Aveninae</taxon>
        <taxon>Avena</taxon>
    </lineage>
</organism>
<evidence type="ECO:0000313" key="2">
    <source>
        <dbReference type="Proteomes" id="UP001732700"/>
    </source>
</evidence>
<sequence length="526" mass="59553">METEQENEALKAGSHVDVSVAEDKSTAVKCDPWDPPFPSYDYSTHKSYSEWSKQMKACLMASRSTNIIIPDRIPEIANSKFYKIYPHLLPILEKDSAQCFLHFYADYRDYLARSYIIIPEVLNQMIVEDALNCAKVVLEGKAPVLEGFRANPNCMNQYGYFPLHEAAERFSVDMIKLLLHHGASPNLRTAGALVIEDLLPLHVAVENTCLHKYLEGNLLPNQEHPVHPSKKDPNFVYKLIYLLCLPEMKIFLDTTRLLAEHTNNLVEEIWNYIKDGKLLQTAVLLLAAQADIRVIDGFSTIITRIAEETTAITFERSEYEKGNLDFEAKCEHLSSALSLVQIIAKAGKALDSCIQTHQEVCHEDVVKRISQIINGYGFFPTGGVIHIGNICPYEWSLMPGREPPEEHGKMVEAEAAAEGAYKSARRWERECTWNSFFPYWRSVLAYRYPYKLYPAHAQGDVSHLLPNFDHINNSGSKSFGKLSTPVPNGKPCSLPRRIRQATSTQHQSRRLFGTVALTILKVLKKA</sequence>
<proteinExistence type="predicted"/>
<reference evidence="1" key="1">
    <citation type="submission" date="2021-05" db="EMBL/GenBank/DDBJ databases">
        <authorList>
            <person name="Scholz U."/>
            <person name="Mascher M."/>
            <person name="Fiebig A."/>
        </authorList>
    </citation>
    <scope>NUCLEOTIDE SEQUENCE [LARGE SCALE GENOMIC DNA]</scope>
</reference>
<dbReference type="Proteomes" id="UP001732700">
    <property type="component" value="Chromosome 3D"/>
</dbReference>
<keyword evidence="2" id="KW-1185">Reference proteome</keyword>
<protein>
    <submittedName>
        <fullName evidence="1">Uncharacterized protein</fullName>
    </submittedName>
</protein>
<reference evidence="1" key="2">
    <citation type="submission" date="2025-09" db="UniProtKB">
        <authorList>
            <consortium name="EnsemblPlants"/>
        </authorList>
    </citation>
    <scope>IDENTIFICATION</scope>
</reference>